<feature type="chain" id="PRO_5016138429" description="DUF3829 domain-containing protein" evidence="3">
    <location>
        <begin position="19"/>
        <end position="337"/>
    </location>
</feature>
<keyword evidence="3" id="KW-0732">Signal</keyword>
<dbReference type="RefSeq" id="WP_111740947.1">
    <property type="nucleotide sequence ID" value="NZ_LR698987.1"/>
</dbReference>
<keyword evidence="1" id="KW-0175">Coiled coil</keyword>
<organism evidence="4 5">
    <name type="scientific">Leminorella richardii</name>
    <dbReference type="NCBI Taxonomy" id="158841"/>
    <lineage>
        <taxon>Bacteria</taxon>
        <taxon>Pseudomonadati</taxon>
        <taxon>Pseudomonadota</taxon>
        <taxon>Gammaproteobacteria</taxon>
        <taxon>Enterobacterales</taxon>
        <taxon>Budviciaceae</taxon>
        <taxon>Leminorella</taxon>
    </lineage>
</organism>
<evidence type="ECO:0000313" key="5">
    <source>
        <dbReference type="Proteomes" id="UP000249005"/>
    </source>
</evidence>
<feature type="coiled-coil region" evidence="1">
    <location>
        <begin position="259"/>
        <end position="286"/>
    </location>
</feature>
<feature type="signal peptide" evidence="3">
    <location>
        <begin position="1"/>
        <end position="18"/>
    </location>
</feature>
<dbReference type="PROSITE" id="PS51257">
    <property type="entry name" value="PROKAR_LIPOPROTEIN"/>
    <property type="match status" value="1"/>
</dbReference>
<feature type="region of interest" description="Disordered" evidence="2">
    <location>
        <begin position="18"/>
        <end position="64"/>
    </location>
</feature>
<dbReference type="InterPro" id="IPR024291">
    <property type="entry name" value="DUF3829"/>
</dbReference>
<accession>A0A2X4UV15</accession>
<sequence length="337" mass="37896">MKKRILASLLVLGTAALSGCDDSKSESSPASVPTAPTSSSSSSSPASAPEAQTPAEPKMDDQEKAYLTSKKTSLYIKATNAFGSGPLDGTSSWPEKEKKVKAGIEKKDYRVVESFLYFSSRGHVRLKENLQLALKEDKITLDALDEKAEKLIAELDKLIPVWEKLEQYNKTKKFEDDNGAQGKEMMEIFTPAYNSVKALYADFGKDVSAAASEMKKQRMERYKQEGRLLELYSEESIELARGILHQFKSTKDFKNKEKVDAANALLAQLEEKLEAQIAEYKKAEEEGKNPSSYYKTINDQLINFIGDYRKARKSPNTWVEYMYNDFNRAVDANNNIR</sequence>
<evidence type="ECO:0008006" key="6">
    <source>
        <dbReference type="Google" id="ProtNLM"/>
    </source>
</evidence>
<feature type="coiled-coil region" evidence="1">
    <location>
        <begin position="127"/>
        <end position="154"/>
    </location>
</feature>
<dbReference type="Proteomes" id="UP000249005">
    <property type="component" value="Chromosome 1"/>
</dbReference>
<dbReference type="EMBL" id="LS483470">
    <property type="protein sequence ID" value="SQI42259.1"/>
    <property type="molecule type" value="Genomic_DNA"/>
</dbReference>
<proteinExistence type="predicted"/>
<name>A0A2X4UV15_9GAMM</name>
<dbReference type="AlphaFoldDB" id="A0A2X4UV15"/>
<keyword evidence="5" id="KW-1185">Reference proteome</keyword>
<dbReference type="OrthoDB" id="6058181at2"/>
<protein>
    <recommendedName>
        <fullName evidence="6">DUF3829 domain-containing protein</fullName>
    </recommendedName>
</protein>
<gene>
    <name evidence="4" type="ORF">NCTC12151_02514</name>
</gene>
<dbReference type="KEGG" id="lri:NCTC12151_02514"/>
<evidence type="ECO:0000256" key="3">
    <source>
        <dbReference type="SAM" id="SignalP"/>
    </source>
</evidence>
<evidence type="ECO:0000256" key="1">
    <source>
        <dbReference type="SAM" id="Coils"/>
    </source>
</evidence>
<evidence type="ECO:0000256" key="2">
    <source>
        <dbReference type="SAM" id="MobiDB-lite"/>
    </source>
</evidence>
<dbReference type="Pfam" id="PF12889">
    <property type="entry name" value="DUF3829"/>
    <property type="match status" value="1"/>
</dbReference>
<reference evidence="4 5" key="1">
    <citation type="submission" date="2018-06" db="EMBL/GenBank/DDBJ databases">
        <authorList>
            <consortium name="Pathogen Informatics"/>
            <person name="Doyle S."/>
        </authorList>
    </citation>
    <scope>NUCLEOTIDE SEQUENCE [LARGE SCALE GENOMIC DNA]</scope>
    <source>
        <strain evidence="4 5">NCTC12151</strain>
    </source>
</reference>
<feature type="compositionally biased region" description="Low complexity" evidence="2">
    <location>
        <begin position="26"/>
        <end position="56"/>
    </location>
</feature>
<evidence type="ECO:0000313" key="4">
    <source>
        <dbReference type="EMBL" id="SQI42259.1"/>
    </source>
</evidence>